<dbReference type="AlphaFoldDB" id="A0A173MI15"/>
<feature type="transmembrane region" description="Helical" evidence="1">
    <location>
        <begin position="21"/>
        <end position="46"/>
    </location>
</feature>
<keyword evidence="1" id="KW-1133">Transmembrane helix</keyword>
<dbReference type="KEGG" id="fln:FLA_3286"/>
<gene>
    <name evidence="2" type="ORF">SAMN05421788_102113</name>
</gene>
<name>A0A173MI15_9BACT</name>
<evidence type="ECO:0000313" key="2">
    <source>
        <dbReference type="EMBL" id="SIS92333.1"/>
    </source>
</evidence>
<evidence type="ECO:0000256" key="1">
    <source>
        <dbReference type="SAM" id="Phobius"/>
    </source>
</evidence>
<keyword evidence="1" id="KW-0812">Transmembrane</keyword>
<proteinExistence type="predicted"/>
<dbReference type="EMBL" id="FTOR01000002">
    <property type="protein sequence ID" value="SIS92333.1"/>
    <property type="molecule type" value="Genomic_DNA"/>
</dbReference>
<dbReference type="Proteomes" id="UP000186917">
    <property type="component" value="Unassembled WGS sequence"/>
</dbReference>
<keyword evidence="3" id="KW-1185">Reference proteome</keyword>
<protein>
    <submittedName>
        <fullName evidence="2">Uncharacterized protein</fullName>
    </submittedName>
</protein>
<dbReference type="RefSeq" id="WP_159445072.1">
    <property type="nucleotide sequence ID" value="NZ_AP017422.1"/>
</dbReference>
<accession>A0A173MI15</accession>
<organism evidence="2 3">
    <name type="scientific">Filimonas lacunae</name>
    <dbReference type="NCBI Taxonomy" id="477680"/>
    <lineage>
        <taxon>Bacteria</taxon>
        <taxon>Pseudomonadati</taxon>
        <taxon>Bacteroidota</taxon>
        <taxon>Chitinophagia</taxon>
        <taxon>Chitinophagales</taxon>
        <taxon>Chitinophagaceae</taxon>
        <taxon>Filimonas</taxon>
    </lineage>
</organism>
<sequence>MSYHNSTAMTTADILLLSKKIALGIAIFLLPLAVIAGGLWLTWYLFH</sequence>
<keyword evidence="1" id="KW-0472">Membrane</keyword>
<evidence type="ECO:0000313" key="3">
    <source>
        <dbReference type="Proteomes" id="UP000186917"/>
    </source>
</evidence>
<dbReference type="STRING" id="477680.SAMN05421788_102113"/>
<reference evidence="3" key="1">
    <citation type="submission" date="2017-01" db="EMBL/GenBank/DDBJ databases">
        <authorList>
            <person name="Varghese N."/>
            <person name="Submissions S."/>
        </authorList>
    </citation>
    <scope>NUCLEOTIDE SEQUENCE [LARGE SCALE GENOMIC DNA]</scope>
    <source>
        <strain evidence="3">DSM 21054</strain>
    </source>
</reference>